<dbReference type="InterPro" id="IPR000719">
    <property type="entry name" value="Prot_kinase_dom"/>
</dbReference>
<dbReference type="Gene3D" id="3.30.200.20">
    <property type="entry name" value="Phosphorylase Kinase, domain 1"/>
    <property type="match status" value="1"/>
</dbReference>
<dbReference type="PANTHER" id="PTHR47634:SF9">
    <property type="entry name" value="PROTEIN KINASE DOMAIN-CONTAINING PROTEIN-RELATED"/>
    <property type="match status" value="1"/>
</dbReference>
<keyword evidence="3" id="KW-0808">Transferase</keyword>
<proteinExistence type="predicted"/>
<dbReference type="PANTHER" id="PTHR47634">
    <property type="entry name" value="PROTEIN KINASE DOMAIN-CONTAINING PROTEIN-RELATED"/>
    <property type="match status" value="1"/>
</dbReference>
<dbReference type="InterPro" id="IPR011009">
    <property type="entry name" value="Kinase-like_dom_sf"/>
</dbReference>
<evidence type="ECO:0000256" key="3">
    <source>
        <dbReference type="ARBA" id="ARBA00022679"/>
    </source>
</evidence>
<evidence type="ECO:0000256" key="7">
    <source>
        <dbReference type="ARBA" id="ARBA00047899"/>
    </source>
</evidence>
<keyword evidence="4 9" id="KW-0547">Nucleotide-binding</keyword>
<dbReference type="Gene3D" id="1.10.510.10">
    <property type="entry name" value="Transferase(Phosphotransferase) domain 1"/>
    <property type="match status" value="1"/>
</dbReference>
<comment type="catalytic activity">
    <reaction evidence="8">
        <text>L-seryl-[protein] + ATP = O-phospho-L-seryl-[protein] + ADP + H(+)</text>
        <dbReference type="Rhea" id="RHEA:17989"/>
        <dbReference type="Rhea" id="RHEA-COMP:9863"/>
        <dbReference type="Rhea" id="RHEA-COMP:11604"/>
        <dbReference type="ChEBI" id="CHEBI:15378"/>
        <dbReference type="ChEBI" id="CHEBI:29999"/>
        <dbReference type="ChEBI" id="CHEBI:30616"/>
        <dbReference type="ChEBI" id="CHEBI:83421"/>
        <dbReference type="ChEBI" id="CHEBI:456216"/>
        <dbReference type="EC" id="2.7.11.1"/>
    </reaction>
</comment>
<evidence type="ECO:0000256" key="4">
    <source>
        <dbReference type="ARBA" id="ARBA00022741"/>
    </source>
</evidence>
<keyword evidence="6 9" id="KW-0067">ATP-binding</keyword>
<feature type="domain" description="Protein kinase" evidence="10">
    <location>
        <begin position="45"/>
        <end position="380"/>
    </location>
</feature>
<dbReference type="EMBL" id="OZ037947">
    <property type="protein sequence ID" value="CAL1705918.1"/>
    <property type="molecule type" value="Genomic_DNA"/>
</dbReference>
<evidence type="ECO:0000256" key="8">
    <source>
        <dbReference type="ARBA" id="ARBA00048679"/>
    </source>
</evidence>
<keyword evidence="5" id="KW-0418">Kinase</keyword>
<dbReference type="Proteomes" id="UP001497453">
    <property type="component" value="Chromosome 4"/>
</dbReference>
<evidence type="ECO:0000256" key="2">
    <source>
        <dbReference type="ARBA" id="ARBA00022527"/>
    </source>
</evidence>
<name>A0ABP1DDI4_9APHY</name>
<dbReference type="EC" id="2.7.11.1" evidence="1"/>
<gene>
    <name evidence="11" type="ORF">GFSPODELE1_LOCUS5642</name>
</gene>
<evidence type="ECO:0000256" key="1">
    <source>
        <dbReference type="ARBA" id="ARBA00012513"/>
    </source>
</evidence>
<protein>
    <recommendedName>
        <fullName evidence="1">non-specific serine/threonine protein kinase</fullName>
        <ecNumber evidence="1">2.7.11.1</ecNumber>
    </recommendedName>
</protein>
<accession>A0ABP1DDI4</accession>
<comment type="catalytic activity">
    <reaction evidence="7">
        <text>L-threonyl-[protein] + ATP = O-phospho-L-threonyl-[protein] + ADP + H(+)</text>
        <dbReference type="Rhea" id="RHEA:46608"/>
        <dbReference type="Rhea" id="RHEA-COMP:11060"/>
        <dbReference type="Rhea" id="RHEA-COMP:11605"/>
        <dbReference type="ChEBI" id="CHEBI:15378"/>
        <dbReference type="ChEBI" id="CHEBI:30013"/>
        <dbReference type="ChEBI" id="CHEBI:30616"/>
        <dbReference type="ChEBI" id="CHEBI:61977"/>
        <dbReference type="ChEBI" id="CHEBI:456216"/>
        <dbReference type="EC" id="2.7.11.1"/>
    </reaction>
</comment>
<dbReference type="PROSITE" id="PS00107">
    <property type="entry name" value="PROTEIN_KINASE_ATP"/>
    <property type="match status" value="1"/>
</dbReference>
<dbReference type="Pfam" id="PF00069">
    <property type="entry name" value="Pkinase"/>
    <property type="match status" value="1"/>
</dbReference>
<feature type="binding site" evidence="9">
    <location>
        <position position="75"/>
    </location>
    <ligand>
        <name>ATP</name>
        <dbReference type="ChEBI" id="CHEBI:30616"/>
    </ligand>
</feature>
<keyword evidence="2" id="KW-0723">Serine/threonine-protein kinase</keyword>
<evidence type="ECO:0000313" key="11">
    <source>
        <dbReference type="EMBL" id="CAL1705918.1"/>
    </source>
</evidence>
<dbReference type="InterPro" id="IPR017441">
    <property type="entry name" value="Protein_kinase_ATP_BS"/>
</dbReference>
<evidence type="ECO:0000313" key="12">
    <source>
        <dbReference type="Proteomes" id="UP001497453"/>
    </source>
</evidence>
<reference evidence="12" key="1">
    <citation type="submission" date="2024-04" db="EMBL/GenBank/DDBJ databases">
        <authorList>
            <person name="Shaw F."/>
            <person name="Minotto A."/>
        </authorList>
    </citation>
    <scope>NUCLEOTIDE SEQUENCE [LARGE SCALE GENOMIC DNA]</scope>
</reference>
<dbReference type="PROSITE" id="PS50011">
    <property type="entry name" value="PROTEIN_KINASE_DOM"/>
    <property type="match status" value="1"/>
</dbReference>
<dbReference type="SUPFAM" id="SSF56112">
    <property type="entry name" value="Protein kinase-like (PK-like)"/>
    <property type="match status" value="1"/>
</dbReference>
<sequence>MFSLRAANMQGIVSRCKSVLFSSSTQAYKGLHFKPNVGAVYHSRYQFLRQLGSGQHSTVWLVKDVTKSGNLLAIKVLTDEVTSYQGKHAFELDILKNIQAHAKSSTHAGIHHLLTLQDYFYERGDEGEHLFLVTDVLDRTLLQVQQSANSRKLPMPLVKSITRQLLLALDFLHDVCQVVHTDIKQDNVQFVPVDVTSLELETNENENTAEIPDATRRVKLTDYGTAMPSYTKRERLIQPEALRAPEVLLGCTWGPSADIWNLGCLIFELLTGGCLFRPSDGPNYTASQQHLASIFAIVGLGQDVTRQRFLPFAKKGSHYRTYFNEADGIRLAFEAPEPLQRVLEVYHIKDDMLHDLLSSMLRIIPDDRKSAKELLSHPWLL</sequence>
<keyword evidence="12" id="KW-1185">Reference proteome</keyword>
<evidence type="ECO:0000256" key="9">
    <source>
        <dbReference type="PROSITE-ProRule" id="PRU10141"/>
    </source>
</evidence>
<organism evidence="11 12">
    <name type="scientific">Somion occarium</name>
    <dbReference type="NCBI Taxonomy" id="3059160"/>
    <lineage>
        <taxon>Eukaryota</taxon>
        <taxon>Fungi</taxon>
        <taxon>Dikarya</taxon>
        <taxon>Basidiomycota</taxon>
        <taxon>Agaricomycotina</taxon>
        <taxon>Agaricomycetes</taxon>
        <taxon>Polyporales</taxon>
        <taxon>Cerrenaceae</taxon>
        <taxon>Somion</taxon>
    </lineage>
</organism>
<evidence type="ECO:0000256" key="6">
    <source>
        <dbReference type="ARBA" id="ARBA00022840"/>
    </source>
</evidence>
<evidence type="ECO:0000256" key="5">
    <source>
        <dbReference type="ARBA" id="ARBA00022777"/>
    </source>
</evidence>
<dbReference type="InterPro" id="IPR051334">
    <property type="entry name" value="SRPK"/>
</dbReference>
<dbReference type="SMART" id="SM00220">
    <property type="entry name" value="S_TKc"/>
    <property type="match status" value="1"/>
</dbReference>
<evidence type="ECO:0000259" key="10">
    <source>
        <dbReference type="PROSITE" id="PS50011"/>
    </source>
</evidence>